<evidence type="ECO:0000313" key="2">
    <source>
        <dbReference type="Proteomes" id="UP001055811"/>
    </source>
</evidence>
<reference evidence="1 2" key="2">
    <citation type="journal article" date="2022" name="Mol. Ecol. Resour.">
        <title>The genomes of chicory, endive, great burdock and yacon provide insights into Asteraceae paleo-polyploidization history and plant inulin production.</title>
        <authorList>
            <person name="Fan W."/>
            <person name="Wang S."/>
            <person name="Wang H."/>
            <person name="Wang A."/>
            <person name="Jiang F."/>
            <person name="Liu H."/>
            <person name="Zhao H."/>
            <person name="Xu D."/>
            <person name="Zhang Y."/>
        </authorList>
    </citation>
    <scope>NUCLEOTIDE SEQUENCE [LARGE SCALE GENOMIC DNA]</scope>
    <source>
        <strain evidence="2">cv. Punajuju</strain>
        <tissue evidence="1">Leaves</tissue>
    </source>
</reference>
<protein>
    <submittedName>
        <fullName evidence="1">Uncharacterized protein</fullName>
    </submittedName>
</protein>
<sequence>MTYSRKDSRLFIFRPDIVHKLIKFKISFMPFDQILIIFVEDFGRFAGVRGKFIHTKKQDHKAFITQLLVDLDGLEKQDGFVLMATTRNLKQMDEALQHPGCMDRIFYLQRPMQIESSVPTWLRKTKLTKAMAKMITNSVEYLNPPLDVGNWMHEDYEG</sequence>
<proteinExistence type="predicted"/>
<organism evidence="1 2">
    <name type="scientific">Cichorium intybus</name>
    <name type="common">Chicory</name>
    <dbReference type="NCBI Taxonomy" id="13427"/>
    <lineage>
        <taxon>Eukaryota</taxon>
        <taxon>Viridiplantae</taxon>
        <taxon>Streptophyta</taxon>
        <taxon>Embryophyta</taxon>
        <taxon>Tracheophyta</taxon>
        <taxon>Spermatophyta</taxon>
        <taxon>Magnoliopsida</taxon>
        <taxon>eudicotyledons</taxon>
        <taxon>Gunneridae</taxon>
        <taxon>Pentapetalae</taxon>
        <taxon>asterids</taxon>
        <taxon>campanulids</taxon>
        <taxon>Asterales</taxon>
        <taxon>Asteraceae</taxon>
        <taxon>Cichorioideae</taxon>
        <taxon>Cichorieae</taxon>
        <taxon>Cichoriinae</taxon>
        <taxon>Cichorium</taxon>
    </lineage>
</organism>
<accession>A0ACB9GZB1</accession>
<dbReference type="EMBL" id="CM042009">
    <property type="protein sequence ID" value="KAI3788418.1"/>
    <property type="molecule type" value="Genomic_DNA"/>
</dbReference>
<keyword evidence="2" id="KW-1185">Reference proteome</keyword>
<comment type="caution">
    <text evidence="1">The sequence shown here is derived from an EMBL/GenBank/DDBJ whole genome shotgun (WGS) entry which is preliminary data.</text>
</comment>
<evidence type="ECO:0000313" key="1">
    <source>
        <dbReference type="EMBL" id="KAI3788418.1"/>
    </source>
</evidence>
<gene>
    <name evidence="1" type="ORF">L2E82_01184</name>
</gene>
<reference evidence="2" key="1">
    <citation type="journal article" date="2022" name="Mol. Ecol. Resour.">
        <title>The genomes of chicory, endive, great burdock and yacon provide insights into Asteraceae palaeo-polyploidization history and plant inulin production.</title>
        <authorList>
            <person name="Fan W."/>
            <person name="Wang S."/>
            <person name="Wang H."/>
            <person name="Wang A."/>
            <person name="Jiang F."/>
            <person name="Liu H."/>
            <person name="Zhao H."/>
            <person name="Xu D."/>
            <person name="Zhang Y."/>
        </authorList>
    </citation>
    <scope>NUCLEOTIDE SEQUENCE [LARGE SCALE GENOMIC DNA]</scope>
    <source>
        <strain evidence="2">cv. Punajuju</strain>
    </source>
</reference>
<dbReference type="Proteomes" id="UP001055811">
    <property type="component" value="Linkage Group LG01"/>
</dbReference>
<name>A0ACB9GZB1_CICIN</name>